<comment type="caution">
    <text evidence="2">The sequence shown here is derived from an EMBL/GenBank/DDBJ whole genome shotgun (WGS) entry which is preliminary data.</text>
</comment>
<sequence length="165" mass="17157">MGNFINRYATPLTTGLFVVSAVSGLALLFGWAPRAFHGMHEWLSLVLLLPFGFHVARNWRPLVAYAKRKTLFLPLALSLVLAAPFAVAGLAGGPGGNPAFRALPLLAAAPLSDLAPILKTTPEALIEALKAQGLNPTSPQDTPAALAAAAGRPVNPVLIALMPAP</sequence>
<feature type="transmembrane region" description="Helical" evidence="1">
    <location>
        <begin position="12"/>
        <end position="30"/>
    </location>
</feature>
<reference evidence="3" key="1">
    <citation type="submission" date="2018-05" db="EMBL/GenBank/DDBJ databases">
        <title>Zavarzinia sp. HR-AS.</title>
        <authorList>
            <person name="Lee Y."/>
            <person name="Jeon C.O."/>
        </authorList>
    </citation>
    <scope>NUCLEOTIDE SEQUENCE [LARGE SCALE GENOMIC DNA]</scope>
    <source>
        <strain evidence="3">DSM 1231</strain>
    </source>
</reference>
<keyword evidence="3" id="KW-1185">Reference proteome</keyword>
<proteinExistence type="predicted"/>
<feature type="transmembrane region" description="Helical" evidence="1">
    <location>
        <begin position="42"/>
        <end position="59"/>
    </location>
</feature>
<keyword evidence="1" id="KW-0472">Membrane</keyword>
<name>A0A317EAW8_9PROT</name>
<dbReference type="AlphaFoldDB" id="A0A317EAW8"/>
<evidence type="ECO:0000313" key="2">
    <source>
        <dbReference type="EMBL" id="PWR23300.1"/>
    </source>
</evidence>
<keyword evidence="1" id="KW-0812">Transmembrane</keyword>
<keyword evidence="1" id="KW-1133">Transmembrane helix</keyword>
<evidence type="ECO:0000313" key="3">
    <source>
        <dbReference type="Proteomes" id="UP000246077"/>
    </source>
</evidence>
<dbReference type="OrthoDB" id="5339490at2"/>
<feature type="transmembrane region" description="Helical" evidence="1">
    <location>
        <begin position="71"/>
        <end position="91"/>
    </location>
</feature>
<evidence type="ECO:0000256" key="1">
    <source>
        <dbReference type="SAM" id="Phobius"/>
    </source>
</evidence>
<accession>A0A317EAW8</accession>
<dbReference type="Proteomes" id="UP000246077">
    <property type="component" value="Unassembled WGS sequence"/>
</dbReference>
<protein>
    <submittedName>
        <fullName evidence="2">DUF4405 domain-containing protein</fullName>
    </submittedName>
</protein>
<organism evidence="2 3">
    <name type="scientific">Zavarzinia compransoris</name>
    <dbReference type="NCBI Taxonomy" id="1264899"/>
    <lineage>
        <taxon>Bacteria</taxon>
        <taxon>Pseudomonadati</taxon>
        <taxon>Pseudomonadota</taxon>
        <taxon>Alphaproteobacteria</taxon>
        <taxon>Rhodospirillales</taxon>
        <taxon>Zavarziniaceae</taxon>
        <taxon>Zavarzinia</taxon>
    </lineage>
</organism>
<gene>
    <name evidence="2" type="ORF">DKG75_01655</name>
</gene>
<dbReference type="RefSeq" id="WP_109919334.1">
    <property type="nucleotide sequence ID" value="NZ_QGLF01000001.1"/>
</dbReference>
<dbReference type="EMBL" id="QGLF01000001">
    <property type="protein sequence ID" value="PWR23300.1"/>
    <property type="molecule type" value="Genomic_DNA"/>
</dbReference>